<name>A0AAN8PS84_PATCE</name>
<dbReference type="FunFam" id="3.40.50.1820:FF:000117">
    <property type="entry name" value="Monoglyceride lipase, putative"/>
    <property type="match status" value="1"/>
</dbReference>
<comment type="caution">
    <text evidence="2">The sequence shown here is derived from an EMBL/GenBank/DDBJ whole genome shotgun (WGS) entry which is preliminary data.</text>
</comment>
<evidence type="ECO:0000259" key="1">
    <source>
        <dbReference type="Pfam" id="PF12146"/>
    </source>
</evidence>
<dbReference type="PRINTS" id="PR00111">
    <property type="entry name" value="ABHYDROLASE"/>
</dbReference>
<keyword evidence="3" id="KW-1185">Reference proteome</keyword>
<dbReference type="Gene3D" id="3.40.50.1820">
    <property type="entry name" value="alpha/beta hydrolase"/>
    <property type="match status" value="1"/>
</dbReference>
<sequence length="294" mass="33364">MSQTKYEVSEEKTSEKWMTNADNQSIFCRYWGDDAGITKPSALVFIAHGAAEHCLWYGELAAQLIQKNLYVFAHDHIGHGQSEGARVHIDDFDYYVRDVFQHIEDVQKKFDADIPCFIIGHSMGGAISIMAAMKRPTFFKGVVLIAPAIIPSPDAVSPLKIHVGRVLARVCPQCPVIYLDKDKVSRDPAVIQKYADDPLVHHGGLKAKWGLCMINTLKYIEDHLTDITWPFLNLHGDEDKIVDVQGSREMDEKAQSKDKTLKIYPKHYHQLHNEPESDGAKVREDIINWITERL</sequence>
<dbReference type="InterPro" id="IPR029058">
    <property type="entry name" value="AB_hydrolase_fold"/>
</dbReference>
<dbReference type="InterPro" id="IPR051044">
    <property type="entry name" value="MAG_DAG_Lipase"/>
</dbReference>
<dbReference type="Pfam" id="PF12146">
    <property type="entry name" value="Hydrolase_4"/>
    <property type="match status" value="1"/>
</dbReference>
<proteinExistence type="predicted"/>
<dbReference type="PANTHER" id="PTHR11614">
    <property type="entry name" value="PHOSPHOLIPASE-RELATED"/>
    <property type="match status" value="1"/>
</dbReference>
<dbReference type="SUPFAM" id="SSF53474">
    <property type="entry name" value="alpha/beta-Hydrolases"/>
    <property type="match status" value="1"/>
</dbReference>
<dbReference type="InterPro" id="IPR022742">
    <property type="entry name" value="Hydrolase_4"/>
</dbReference>
<dbReference type="Proteomes" id="UP001347796">
    <property type="component" value="Unassembled WGS sequence"/>
</dbReference>
<evidence type="ECO:0000313" key="2">
    <source>
        <dbReference type="EMBL" id="KAK6177491.1"/>
    </source>
</evidence>
<reference evidence="2 3" key="1">
    <citation type="submission" date="2024-01" db="EMBL/GenBank/DDBJ databases">
        <title>The genome of the rayed Mediterranean limpet Patella caerulea (Linnaeus, 1758).</title>
        <authorList>
            <person name="Anh-Thu Weber A."/>
            <person name="Halstead-Nussloch G."/>
        </authorList>
    </citation>
    <scope>NUCLEOTIDE SEQUENCE [LARGE SCALE GENOMIC DNA]</scope>
    <source>
        <strain evidence="2">AATW-2023a</strain>
        <tissue evidence="2">Whole specimen</tissue>
    </source>
</reference>
<accession>A0AAN8PS84</accession>
<protein>
    <recommendedName>
        <fullName evidence="1">Serine aminopeptidase S33 domain-containing protein</fullName>
    </recommendedName>
</protein>
<dbReference type="AlphaFoldDB" id="A0AAN8PS84"/>
<feature type="domain" description="Serine aminopeptidase S33" evidence="1">
    <location>
        <begin position="39"/>
        <end position="276"/>
    </location>
</feature>
<dbReference type="InterPro" id="IPR000073">
    <property type="entry name" value="AB_hydrolase_1"/>
</dbReference>
<evidence type="ECO:0000313" key="3">
    <source>
        <dbReference type="Proteomes" id="UP001347796"/>
    </source>
</evidence>
<gene>
    <name evidence="2" type="ORF">SNE40_015582</name>
</gene>
<organism evidence="2 3">
    <name type="scientific">Patella caerulea</name>
    <name type="common">Rayed Mediterranean limpet</name>
    <dbReference type="NCBI Taxonomy" id="87958"/>
    <lineage>
        <taxon>Eukaryota</taxon>
        <taxon>Metazoa</taxon>
        <taxon>Spiralia</taxon>
        <taxon>Lophotrochozoa</taxon>
        <taxon>Mollusca</taxon>
        <taxon>Gastropoda</taxon>
        <taxon>Patellogastropoda</taxon>
        <taxon>Patelloidea</taxon>
        <taxon>Patellidae</taxon>
        <taxon>Patella</taxon>
    </lineage>
</organism>
<dbReference type="EMBL" id="JAZGQO010000010">
    <property type="protein sequence ID" value="KAK6177491.1"/>
    <property type="molecule type" value="Genomic_DNA"/>
</dbReference>